<dbReference type="Proteomes" id="UP001156694">
    <property type="component" value="Unassembled WGS sequence"/>
</dbReference>
<name>A0ABQ5VT74_9RHOB</name>
<accession>A0ABQ5VT74</accession>
<evidence type="ECO:0000313" key="2">
    <source>
        <dbReference type="Proteomes" id="UP001156694"/>
    </source>
</evidence>
<organism evidence="1 2">
    <name type="scientific">Amylibacter marinus</name>
    <dbReference type="NCBI Taxonomy" id="1475483"/>
    <lineage>
        <taxon>Bacteria</taxon>
        <taxon>Pseudomonadati</taxon>
        <taxon>Pseudomonadota</taxon>
        <taxon>Alphaproteobacteria</taxon>
        <taxon>Rhodobacterales</taxon>
        <taxon>Paracoccaceae</taxon>
        <taxon>Amylibacter</taxon>
    </lineage>
</organism>
<reference evidence="2" key="1">
    <citation type="journal article" date="2019" name="Int. J. Syst. Evol. Microbiol.">
        <title>The Global Catalogue of Microorganisms (GCM) 10K type strain sequencing project: providing services to taxonomists for standard genome sequencing and annotation.</title>
        <authorList>
            <consortium name="The Broad Institute Genomics Platform"/>
            <consortium name="The Broad Institute Genome Sequencing Center for Infectious Disease"/>
            <person name="Wu L."/>
            <person name="Ma J."/>
        </authorList>
    </citation>
    <scope>NUCLEOTIDE SEQUENCE [LARGE SCALE GENOMIC DNA]</scope>
    <source>
        <strain evidence="2">NBRC 110140</strain>
    </source>
</reference>
<proteinExistence type="predicted"/>
<dbReference type="EMBL" id="BSNN01000002">
    <property type="protein sequence ID" value="GLQ34576.1"/>
    <property type="molecule type" value="Genomic_DNA"/>
</dbReference>
<comment type="caution">
    <text evidence="1">The sequence shown here is derived from an EMBL/GenBank/DDBJ whole genome shotgun (WGS) entry which is preliminary data.</text>
</comment>
<keyword evidence="2" id="KW-1185">Reference proteome</keyword>
<gene>
    <name evidence="1" type="ORF">GCM10007939_08590</name>
</gene>
<protein>
    <submittedName>
        <fullName evidence="1">Uncharacterized protein</fullName>
    </submittedName>
</protein>
<dbReference type="InterPro" id="IPR045616">
    <property type="entry name" value="DUF6446"/>
</dbReference>
<sequence>MGGLLLAAGAMGAGLWYSIQNAYYNEITDVTEIMAYGDAFPVKNYRGIDADTSPLKMRACFDVDWDYFPTDEYKDIATPLIAPNFFKCFDAKEIGADLQAGNATAILAQENEPFGFDRFIAQYEDGRAFMWRQTNSCGTAHFSGDPLPDGCPVPEGAEDKNVMRDRNADIFTLRLTSVIGGTLDDMLIGSDPVTSYSTNGKEFFACFDTPMSFGLLSETYVIADHASPRKTRSPMDCFDHGQIAQDIASGEAMALLGQHDIIPGYDRIIAVYPNGRAVAWHQKVEN</sequence>
<dbReference type="RefSeq" id="WP_284376422.1">
    <property type="nucleotide sequence ID" value="NZ_BSNN01000002.1"/>
</dbReference>
<evidence type="ECO:0000313" key="1">
    <source>
        <dbReference type="EMBL" id="GLQ34576.1"/>
    </source>
</evidence>
<dbReference type="Pfam" id="PF20044">
    <property type="entry name" value="DUF6446"/>
    <property type="match status" value="2"/>
</dbReference>